<dbReference type="InterPro" id="IPR017926">
    <property type="entry name" value="GATASE"/>
</dbReference>
<protein>
    <submittedName>
        <fullName evidence="3">Uncharacterized protein GUA</fullName>
    </submittedName>
</protein>
<keyword evidence="1" id="KW-1133">Transmembrane helix</keyword>
<keyword evidence="1" id="KW-0812">Transmembrane</keyword>
<dbReference type="EMBL" id="GL833128">
    <property type="protein sequence ID" value="EGB08142.1"/>
    <property type="molecule type" value="Genomic_DNA"/>
</dbReference>
<dbReference type="SUPFAM" id="SSF52317">
    <property type="entry name" value="Class I glutamine amidotransferase-like"/>
    <property type="match status" value="1"/>
</dbReference>
<dbReference type="PANTHER" id="PTHR42695:SF5">
    <property type="entry name" value="GLUTAMINE AMIDOTRANSFERASE YLR126C-RELATED"/>
    <property type="match status" value="1"/>
</dbReference>
<dbReference type="PROSITE" id="PS51273">
    <property type="entry name" value="GATASE_TYPE_1"/>
    <property type="match status" value="1"/>
</dbReference>
<keyword evidence="4" id="KW-1185">Reference proteome</keyword>
<dbReference type="OrthoDB" id="193028at2759"/>
<dbReference type="InterPro" id="IPR044992">
    <property type="entry name" value="ChyE-like"/>
</dbReference>
<dbReference type="RefSeq" id="XP_009036883.1">
    <property type="nucleotide sequence ID" value="XM_009038635.1"/>
</dbReference>
<evidence type="ECO:0000259" key="2">
    <source>
        <dbReference type="Pfam" id="PF00117"/>
    </source>
</evidence>
<dbReference type="Pfam" id="PF00117">
    <property type="entry name" value="GATase"/>
    <property type="match status" value="1"/>
</dbReference>
<keyword evidence="1" id="KW-0472">Membrane</keyword>
<accession>F0Y8X9</accession>
<sequence length="618" mass="66974">MMRAATLRRSLSTTAKTLRVVVVDGYAQKSRDEFVARGMPFASGLYQDMLVANAPRGVRLEFETIFPCSDDYVPPSDDALAAFDAAAFTGSSYSAYAPDVDVARQVDLMRRTFDCGVSSFGSCWGIQIAAVALGGRVELSPNGREVGFGRKVALTPEGRGHPMYAGKKSCFHAFMSHSDEVSVVPPGAVVTSGNDHSRVQAMAVTRNGTESWFVQYHPEYDLAYYASLIAGRKERMTAMGFFRSEDDIDAYVDDLTALHAAGLEARKDVAWKYGVDEDVYDADVRQCERRRPATQQATTMSTTTALVALAALAGAAAQTCPLADEFGFAFPNGAEDADALGGLVVRGFDAANAAACEYCGVTTRHEAPGLPTEEAPGTYYGYDFKWNKLEGERSFWRDAAKGWKRSVAWYASCGHGYESDRRWYEWSGECVIPDARKFLGESCASKSDCAHGFTDPYVDVTCAPTSPDAHAPDLRCVLDEEATWLATRSLESTCECFGLLYCHSDDCDGNMCVLSTYDMQKHCKYADDDGFTDVLFGSTQCSNCRAAENPCPSYDGGSPYGRRLAEASPLVLAPALALLVVAAAVFSAYVCRTRPVDDVAPVKIGLPASDLVLPEVEV</sequence>
<dbReference type="PANTHER" id="PTHR42695">
    <property type="entry name" value="GLUTAMINE AMIDOTRANSFERASE YLR126C-RELATED"/>
    <property type="match status" value="1"/>
</dbReference>
<name>F0Y8X9_AURAN</name>
<dbReference type="Proteomes" id="UP000002729">
    <property type="component" value="Unassembled WGS sequence"/>
</dbReference>
<gene>
    <name evidence="3" type="primary">GUA</name>
    <name evidence="3" type="ORF">AURANDRAFT_71614</name>
</gene>
<dbReference type="KEGG" id="aaf:AURANDRAFT_71614"/>
<evidence type="ECO:0000313" key="4">
    <source>
        <dbReference type="Proteomes" id="UP000002729"/>
    </source>
</evidence>
<dbReference type="Gene3D" id="3.40.50.880">
    <property type="match status" value="1"/>
</dbReference>
<proteinExistence type="predicted"/>
<organism evidence="4">
    <name type="scientific">Aureococcus anophagefferens</name>
    <name type="common">Harmful bloom alga</name>
    <dbReference type="NCBI Taxonomy" id="44056"/>
    <lineage>
        <taxon>Eukaryota</taxon>
        <taxon>Sar</taxon>
        <taxon>Stramenopiles</taxon>
        <taxon>Ochrophyta</taxon>
        <taxon>Pelagophyceae</taxon>
        <taxon>Pelagomonadales</taxon>
        <taxon>Pelagomonadaceae</taxon>
        <taxon>Aureococcus</taxon>
    </lineage>
</organism>
<dbReference type="CDD" id="cd01741">
    <property type="entry name" value="GATase1_1"/>
    <property type="match status" value="1"/>
</dbReference>
<dbReference type="GO" id="GO:0005829">
    <property type="term" value="C:cytosol"/>
    <property type="evidence" value="ECO:0007669"/>
    <property type="project" value="TreeGrafter"/>
</dbReference>
<dbReference type="GeneID" id="20228308"/>
<feature type="domain" description="Glutamine amidotransferase" evidence="2">
    <location>
        <begin position="102"/>
        <end position="222"/>
    </location>
</feature>
<dbReference type="InterPro" id="IPR029062">
    <property type="entry name" value="Class_I_gatase-like"/>
</dbReference>
<dbReference type="InParanoid" id="F0Y8X9"/>
<feature type="transmembrane region" description="Helical" evidence="1">
    <location>
        <begin position="570"/>
        <end position="590"/>
    </location>
</feature>
<evidence type="ECO:0000313" key="3">
    <source>
        <dbReference type="EMBL" id="EGB08142.1"/>
    </source>
</evidence>
<evidence type="ECO:0000256" key="1">
    <source>
        <dbReference type="SAM" id="Phobius"/>
    </source>
</evidence>
<dbReference type="eggNOG" id="ENOG502QTCX">
    <property type="taxonomic scope" value="Eukaryota"/>
</dbReference>
<dbReference type="AlphaFoldDB" id="F0Y8X9"/>
<reference evidence="3 4" key="1">
    <citation type="journal article" date="2011" name="Proc. Natl. Acad. Sci. U.S.A.">
        <title>Niche of harmful alga Aureococcus anophagefferens revealed through ecogenomics.</title>
        <authorList>
            <person name="Gobler C.J."/>
            <person name="Berry D.L."/>
            <person name="Dyhrman S.T."/>
            <person name="Wilhelm S.W."/>
            <person name="Salamov A."/>
            <person name="Lobanov A.V."/>
            <person name="Zhang Y."/>
            <person name="Collier J.L."/>
            <person name="Wurch L.L."/>
            <person name="Kustka A.B."/>
            <person name="Dill B.D."/>
            <person name="Shah M."/>
            <person name="VerBerkmoes N.C."/>
            <person name="Kuo A."/>
            <person name="Terry A."/>
            <person name="Pangilinan J."/>
            <person name="Lindquist E.A."/>
            <person name="Lucas S."/>
            <person name="Paulsen I.T."/>
            <person name="Hattenrath-Lehmann T.K."/>
            <person name="Talmage S.C."/>
            <person name="Walker E.A."/>
            <person name="Koch F."/>
            <person name="Burson A.M."/>
            <person name="Marcoval M.A."/>
            <person name="Tang Y.Z."/>
            <person name="Lecleir G.R."/>
            <person name="Coyne K.J."/>
            <person name="Berg G.M."/>
            <person name="Bertrand E.M."/>
            <person name="Saito M.A."/>
            <person name="Gladyshev V.N."/>
            <person name="Grigoriev I.V."/>
        </authorList>
    </citation>
    <scope>NUCLEOTIDE SEQUENCE [LARGE SCALE GENOMIC DNA]</scope>
    <source>
        <strain evidence="4">CCMP 1984</strain>
    </source>
</reference>